<feature type="coiled-coil region" evidence="2">
    <location>
        <begin position="1075"/>
        <end position="1123"/>
    </location>
</feature>
<dbReference type="InterPro" id="IPR003961">
    <property type="entry name" value="FN3_dom"/>
</dbReference>
<dbReference type="PANTHER" id="PTHR31594:SF14">
    <property type="entry name" value="FIBRONECTIN TYPE-III DOMAIN-CONTAINING PROTEIN"/>
    <property type="match status" value="1"/>
</dbReference>
<evidence type="ECO:0000256" key="2">
    <source>
        <dbReference type="SAM" id="Coils"/>
    </source>
</evidence>
<dbReference type="Pfam" id="PF00735">
    <property type="entry name" value="Septin"/>
    <property type="match status" value="1"/>
</dbReference>
<dbReference type="PROSITE" id="PS50853">
    <property type="entry name" value="FN3"/>
    <property type="match status" value="2"/>
</dbReference>
<reference evidence="4 5" key="1">
    <citation type="submission" date="2022-05" db="EMBL/GenBank/DDBJ databases">
        <title>A multi-omics perspective on studying reproductive biology in Daphnia sinensis.</title>
        <authorList>
            <person name="Jia J."/>
        </authorList>
    </citation>
    <scope>NUCLEOTIDE SEQUENCE [LARGE SCALE GENOMIC DNA]</scope>
    <source>
        <strain evidence="4 5">WSL</strain>
    </source>
</reference>
<dbReference type="SUPFAM" id="SSF52540">
    <property type="entry name" value="P-loop containing nucleoside triphosphate hydrolases"/>
    <property type="match status" value="1"/>
</dbReference>
<keyword evidence="1" id="KW-0547">Nucleotide-binding</keyword>
<dbReference type="Gene3D" id="3.40.50.300">
    <property type="entry name" value="P-loop containing nucleotide triphosphate hydrolases"/>
    <property type="match status" value="1"/>
</dbReference>
<comment type="similarity">
    <text evidence="1">Belongs to the TRAFAC class TrmE-Era-EngA-EngB-Septin-like GTPase superfamily. Septin GTPase family.</text>
</comment>
<dbReference type="InterPro" id="IPR052090">
    <property type="entry name" value="Cytolytic_pore-forming_toxin"/>
</dbReference>
<dbReference type="InterPro" id="IPR048997">
    <property type="entry name" value="Stonustoxin-like_helical"/>
</dbReference>
<keyword evidence="1" id="KW-0342">GTP-binding</keyword>
<evidence type="ECO:0000259" key="3">
    <source>
        <dbReference type="PROSITE" id="PS50853"/>
    </source>
</evidence>
<organism evidence="4 5">
    <name type="scientific">Daphnia sinensis</name>
    <dbReference type="NCBI Taxonomy" id="1820382"/>
    <lineage>
        <taxon>Eukaryota</taxon>
        <taxon>Metazoa</taxon>
        <taxon>Ecdysozoa</taxon>
        <taxon>Arthropoda</taxon>
        <taxon>Crustacea</taxon>
        <taxon>Branchiopoda</taxon>
        <taxon>Diplostraca</taxon>
        <taxon>Cladocera</taxon>
        <taxon>Anomopoda</taxon>
        <taxon>Daphniidae</taxon>
        <taxon>Daphnia</taxon>
        <taxon>Daphnia similis group</taxon>
    </lineage>
</organism>
<dbReference type="InterPro" id="IPR030379">
    <property type="entry name" value="G_SEPTIN_dom"/>
</dbReference>
<evidence type="ECO:0000313" key="5">
    <source>
        <dbReference type="Proteomes" id="UP000820818"/>
    </source>
</evidence>
<proteinExistence type="inferred from homology"/>
<dbReference type="Pfam" id="PF00041">
    <property type="entry name" value="fn3"/>
    <property type="match status" value="2"/>
</dbReference>
<comment type="caution">
    <text evidence="4">The sequence shown here is derived from an EMBL/GenBank/DDBJ whole genome shotgun (WGS) entry which is preliminary data.</text>
</comment>
<feature type="coiled-coil region" evidence="2">
    <location>
        <begin position="1202"/>
        <end position="1250"/>
    </location>
</feature>
<dbReference type="SUPFAM" id="SSF49265">
    <property type="entry name" value="Fibronectin type III"/>
    <property type="match status" value="1"/>
</dbReference>
<dbReference type="InterPro" id="IPR036116">
    <property type="entry name" value="FN3_sf"/>
</dbReference>
<evidence type="ECO:0000313" key="4">
    <source>
        <dbReference type="EMBL" id="KAI9559811.1"/>
    </source>
</evidence>
<dbReference type="Pfam" id="PF21109">
    <property type="entry name" value="Stonustoxin_helical"/>
    <property type="match status" value="1"/>
</dbReference>
<dbReference type="EMBL" id="WJBH02000004">
    <property type="protein sequence ID" value="KAI9559811.1"/>
    <property type="molecule type" value="Genomic_DNA"/>
</dbReference>
<gene>
    <name evidence="4" type="ORF">GHT06_013818</name>
</gene>
<dbReference type="GO" id="GO:0005525">
    <property type="term" value="F:GTP binding"/>
    <property type="evidence" value="ECO:0007669"/>
    <property type="project" value="UniProtKB-KW"/>
</dbReference>
<dbReference type="InterPro" id="IPR013783">
    <property type="entry name" value="Ig-like_fold"/>
</dbReference>
<dbReference type="FunFam" id="3.40.50.300:FF:002209">
    <property type="entry name" value="Uncharacterized protein"/>
    <property type="match status" value="1"/>
</dbReference>
<keyword evidence="2" id="KW-0175">Coiled coil</keyword>
<accession>A0AAD5LBU0</accession>
<feature type="domain" description="Fibronectin type-III" evidence="3">
    <location>
        <begin position="580"/>
        <end position="671"/>
    </location>
</feature>
<dbReference type="InterPro" id="IPR027417">
    <property type="entry name" value="P-loop_NTPase"/>
</dbReference>
<dbReference type="Proteomes" id="UP000820818">
    <property type="component" value="Linkage Group LG4"/>
</dbReference>
<protein>
    <recommendedName>
        <fullName evidence="3">Fibronectin type-III domain-containing protein</fullName>
    </recommendedName>
</protein>
<sequence length="1342" mass="152891">MSRDLDVIKIFALGRPFAIGMLYNYIDDTTIPNLRIWDPDVVSRLAVVDETLKSTAKVHLKVLDQIDEDDVDGEKEQTLLTDLGMDDHTAVSVTAGLLRSSLKGAWQYAADWIDQTEELNDGVQVAVHCRSTTKKVSVTPKKQLEIICLPKRLVDSQATHVVLAITYGREAFCIFPQKQAESQKNEQNDYETIMEKTRNYAYFFQNRLMNDCETLESDRDEEGDEEDGRCRPIPKDYQCLVYSDAMAVKGGKNWTLNPVAEQYEACRKIMKTEKSIMKGAGRKSEHTEKAIPLKVWLYPLHKLIPATCGKIPTDFLDVSRNSMFRCHLVLGRFQRIRSEVEVLIHQLDRLAVRQCIPLTISKRIQEFKELTIAFVSVFIDTFAAWTLSIRRGTAKEEKLAEVIDALKTRSPFDTKKLHRWLDLHGKEITTLERLAHLPSVLFTPDLERLVEELRTGGDGSVAVVLYLPSLTENSGDLIDEMSHFIDVFKESPLLYSMTWPEEISGQISQSATLTHRQLFAAGQEFSDWVRDNNRDAVSIRYIIFYDERASKNSGRTLPFTRLYQCGKVPTSLMDFTIPKAPEEVTVVKNRRGVIALSWPADHTIGLTNHLVQYCKMDGGKQHWESVRNNSNTVVIDYLQSGETYLFRVAAETLGGRSPFSPVSCKVTIDPVCPPPTGLRAHGATDTSISISWYHQPYTDNGDEDSDNYGNEEVSITSFSVECWMVDGRHESTFIQRSTTNKSIVLEPLVPNTEYYVQVSVECRDAGGSTFYSPASDTLKTKTLREAERAAHIVRRSSKKCSVSLGIDVFELPLKERSNAKIQGVGHYVFGEPSYLALAGERRQRTILVLGATGSGKSTLINAMANYILGIEWEDDFRFKLINEPTDKAQAYSQTDSVTTYDFFEMKGSRLDYSLTIVDTPGFGDTRGIKEDKKIMQQIHDYFKCRHGIQQLEAVCFVVQSSLSRLTPTQHYIFDSILSIFGQDIKDNIRLMVTFADNDLPTILDAVKAVGIPLPEDPITGLITHHKFNSSVFFASNQDENQTNDVNQTYFEIAVESFDKFFADLRNMKPKSLTLTREVLEERRRLEALVEDLQLRTQIKLARIDESEKVKKMLQENQQQMDENKNFDFEVELLVPKSTDISGTGQFTTNCKTCTATCHFPCSQANDTDKHRCSVMDPNGNCRICMCPWNVHFNQKFRYEMVKEKVQRSSDAMRKQYQGAKAEALTNQELLEKIQAEIDQYEKQLMELVQETSSCIQRLNEIALKPHTLSTPAYIDLMIQTEKQGHRPGYQQRITTLQRLRQVAEMMNKLVNDHQIPKIQPSTLQSMYNYCRATSFFFKSLKR</sequence>
<keyword evidence="5" id="KW-1185">Reference proteome</keyword>
<dbReference type="SMART" id="SM00060">
    <property type="entry name" value="FN3"/>
    <property type="match status" value="2"/>
</dbReference>
<name>A0AAD5LBU0_9CRUS</name>
<dbReference type="PANTHER" id="PTHR31594">
    <property type="entry name" value="AIG1-TYPE G DOMAIN-CONTAINING PROTEIN"/>
    <property type="match status" value="1"/>
</dbReference>
<feature type="domain" description="Fibronectin type-III" evidence="3">
    <location>
        <begin position="674"/>
        <end position="785"/>
    </location>
</feature>
<evidence type="ECO:0000256" key="1">
    <source>
        <dbReference type="RuleBase" id="RU004560"/>
    </source>
</evidence>
<dbReference type="CDD" id="cd00063">
    <property type="entry name" value="FN3"/>
    <property type="match status" value="2"/>
</dbReference>
<dbReference type="Gene3D" id="2.60.40.10">
    <property type="entry name" value="Immunoglobulins"/>
    <property type="match status" value="2"/>
</dbReference>